<organism evidence="5 6">
    <name type="scientific">Limulus polyphemus</name>
    <name type="common">Atlantic horseshoe crab</name>
    <dbReference type="NCBI Taxonomy" id="6850"/>
    <lineage>
        <taxon>Eukaryota</taxon>
        <taxon>Metazoa</taxon>
        <taxon>Ecdysozoa</taxon>
        <taxon>Arthropoda</taxon>
        <taxon>Chelicerata</taxon>
        <taxon>Merostomata</taxon>
        <taxon>Xiphosura</taxon>
        <taxon>Limulidae</taxon>
        <taxon>Limulus</taxon>
    </lineage>
</organism>
<dbReference type="Pfam" id="PF14075">
    <property type="entry name" value="UBN_AB"/>
    <property type="match status" value="1"/>
</dbReference>
<dbReference type="PANTHER" id="PTHR21669:SF28">
    <property type="entry name" value="YEMANUCLEIN"/>
    <property type="match status" value="1"/>
</dbReference>
<evidence type="ECO:0000313" key="6">
    <source>
        <dbReference type="RefSeq" id="XP_013777773.2"/>
    </source>
</evidence>
<dbReference type="Proteomes" id="UP000694941">
    <property type="component" value="Unplaced"/>
</dbReference>
<feature type="compositionally biased region" description="Basic and acidic residues" evidence="2">
    <location>
        <begin position="436"/>
        <end position="452"/>
    </location>
</feature>
<keyword evidence="1" id="KW-0597">Phosphoprotein</keyword>
<feature type="compositionally biased region" description="Polar residues" evidence="2">
    <location>
        <begin position="762"/>
        <end position="777"/>
    </location>
</feature>
<dbReference type="RefSeq" id="XP_013777773.2">
    <property type="nucleotide sequence ID" value="XM_013922319.2"/>
</dbReference>
<feature type="region of interest" description="Disordered" evidence="2">
    <location>
        <begin position="1001"/>
        <end position="1044"/>
    </location>
</feature>
<evidence type="ECO:0000256" key="2">
    <source>
        <dbReference type="SAM" id="MobiDB-lite"/>
    </source>
</evidence>
<evidence type="ECO:0000259" key="4">
    <source>
        <dbReference type="Pfam" id="PF14075"/>
    </source>
</evidence>
<gene>
    <name evidence="6" type="primary">LOC106462394</name>
</gene>
<dbReference type="PANTHER" id="PTHR21669">
    <property type="entry name" value="CAPZ-INTERACTING PROTEIN AND RELATED PROTEINS"/>
    <property type="match status" value="1"/>
</dbReference>
<evidence type="ECO:0000313" key="5">
    <source>
        <dbReference type="Proteomes" id="UP000694941"/>
    </source>
</evidence>
<feature type="compositionally biased region" description="Acidic residues" evidence="2">
    <location>
        <begin position="424"/>
        <end position="435"/>
    </location>
</feature>
<feature type="region of interest" description="Disordered" evidence="2">
    <location>
        <begin position="424"/>
        <end position="452"/>
    </location>
</feature>
<name>A0ABM1B9X3_LIMPO</name>
<feature type="region of interest" description="Disordered" evidence="2">
    <location>
        <begin position="1162"/>
        <end position="1206"/>
    </location>
</feature>
<feature type="compositionally biased region" description="Polar residues" evidence="2">
    <location>
        <begin position="1197"/>
        <end position="1206"/>
    </location>
</feature>
<feature type="compositionally biased region" description="Polar residues" evidence="2">
    <location>
        <begin position="1173"/>
        <end position="1186"/>
    </location>
</feature>
<dbReference type="Pfam" id="PF08729">
    <property type="entry name" value="HUN"/>
    <property type="match status" value="1"/>
</dbReference>
<feature type="domain" description="Hpc2-related" evidence="3">
    <location>
        <begin position="100"/>
        <end position="145"/>
    </location>
</feature>
<feature type="compositionally biased region" description="Low complexity" evidence="2">
    <location>
        <begin position="1025"/>
        <end position="1043"/>
    </location>
</feature>
<sequence>MSEPRRIAFQTDENFTKEKTKELLPTIRFCLSLGETTDKSCPEYNYTDLVKSARPENRETNMVGDPYEEDEDKLMEIARKFEEKYGPKVGRKKENFGKWEDYVDRGMGYDETDPFIDNDQAYDELVPSTLTTQYGGFYINTGNLDFKVVTDSDSEGNQSEHKVNKRRRKRHKDTITKDNKKRAKLIKDSGDGSLKKAKKHLSALEKQKRKSQPTVAELIQQYKSQNVQQECQEVNEESPVAVSLNMDVALDAEENVKIEDAIESVIKAAREEDASSGKVISTTASSDSEELRQALDSIDAPKLPENLPSDLDELLTNIKQAAYLSGEGKCKFFSGDVNIMLLNIELKSRKLTSSQRSMIYAHLASHLPCTKETLQKRAKKLVIGQEDGKLRIPMQQLKDAISEVMPQMEAKYAIHCQQLGVAENDEKETDSLSDTDSEKYQSLDEEEKKTSPLPRKKFEWNDHIRELLCDAVRIKLKCYEVSKMRTQSAEDYLRLFLKMEVKRLWPPGWMQTRILFKESSSVHSYLTSRSRKLIACKKFPTPESVGVLPSSTGKLAFHCGSDLGLQEVVYLGPFHTGIGTVNSEVLCSSAGDNKVGLESEKSVANPVALSENLINPRTSSAISSSHHQPLVSTCEKPVLATSERSTSSAFDVRSTSSLPCKQQLMASQLLVEATNIKSLPDIETKTTISCTSTKIPKTQSNVNVYQMAQKALLNDNVTLGKDITVQLLPLDTPSTKVTNSGQKRKPDINKPQVISGSEFHTVPSNNESLSSPKKEQSTSFQTNVIKFTDAATKVLQKSTSQNSMASDILSHIICARLADFPNTNTASTNIRQLTQMVDNVQVPNPPVVSHPSSAQLGHNLILKQSGQSCSEIPQSLSMQSSGLTGNTNNVSLLKSSVKTFLPQLDAMSTEMKNKLQIVSVSQKQFRKEHGSVNRQQEINASKDVKQPEAPDVGCMSSLINQLTGIEKEESERLAMSNQAFGFLEVFKKSLESGSVSKHIPTTIQPSASSGSSVHFNTRKQACNWPTRPVSSTPKSTSKTDASSQKSVNICTNQSSFVLPQLSSQNIMAKLIDNTIVESLKTDKKPVFTSGITSGTYEKVHNLGSKKPPTTEFIFEGMKGFPIPLPSVSTTTLLQPATQTSSVLSKGCVALSEPVIKEHRKPDFATKRSVKRGNISSNQQDVSQQLVADQARPAVPQTGRSSNRNNMNFKLHGQKETVTVAGGHQGHYQTLSSSVNSNPVSYQTVIVTTSVDLQHQTEPLTIGLPSQNSDLFTVHVTSHLNTHCNTEEQATSVSGPGNEQQQIISGSSAVVSDVSVMKPQTSNIASPQVTTQ</sequence>
<feature type="domain" description="Ubinuclein middle" evidence="4">
    <location>
        <begin position="303"/>
        <end position="517"/>
    </location>
</feature>
<protein>
    <submittedName>
        <fullName evidence="6">Ubinuclein-1-like isoform X1</fullName>
    </submittedName>
</protein>
<dbReference type="InterPro" id="IPR014840">
    <property type="entry name" value="HRD"/>
</dbReference>
<feature type="region of interest" description="Disordered" evidence="2">
    <location>
        <begin position="732"/>
        <end position="751"/>
    </location>
</feature>
<proteinExistence type="predicted"/>
<feature type="compositionally biased region" description="Polar residues" evidence="2">
    <location>
        <begin position="1001"/>
        <end position="1020"/>
    </location>
</feature>
<keyword evidence="5" id="KW-1185">Reference proteome</keyword>
<evidence type="ECO:0000259" key="3">
    <source>
        <dbReference type="Pfam" id="PF08729"/>
    </source>
</evidence>
<dbReference type="InterPro" id="IPR026947">
    <property type="entry name" value="UBN_middle_dom"/>
</dbReference>
<feature type="region of interest" description="Disordered" evidence="2">
    <location>
        <begin position="756"/>
        <end position="777"/>
    </location>
</feature>
<reference evidence="6" key="1">
    <citation type="submission" date="2025-08" db="UniProtKB">
        <authorList>
            <consortium name="RefSeq"/>
        </authorList>
    </citation>
    <scope>IDENTIFICATION</scope>
    <source>
        <tissue evidence="6">Muscle</tissue>
    </source>
</reference>
<feature type="compositionally biased region" description="Polar residues" evidence="2">
    <location>
        <begin position="732"/>
        <end position="741"/>
    </location>
</feature>
<dbReference type="GeneID" id="106462394"/>
<feature type="region of interest" description="Disordered" evidence="2">
    <location>
        <begin position="151"/>
        <end position="178"/>
    </location>
</feature>
<feature type="compositionally biased region" description="Basic residues" evidence="2">
    <location>
        <begin position="163"/>
        <end position="172"/>
    </location>
</feature>
<accession>A0ABM1B9X3</accession>
<evidence type="ECO:0000256" key="1">
    <source>
        <dbReference type="ARBA" id="ARBA00022553"/>
    </source>
</evidence>